<name>A0A919Y1Y4_9BACL</name>
<protein>
    <recommendedName>
        <fullName evidence="1">Helix-turn-helix domain-containing protein</fullName>
    </recommendedName>
</protein>
<reference evidence="2" key="1">
    <citation type="submission" date="2021-03" db="EMBL/GenBank/DDBJ databases">
        <title>Antimicrobial resistance genes in bacteria isolated from Japanese honey, and their potential for conferring macrolide and lincosamide resistance in the American foulbrood pathogen Paenibacillus larvae.</title>
        <authorList>
            <person name="Okamoto M."/>
            <person name="Kumagai M."/>
            <person name="Kanamori H."/>
            <person name="Takamatsu D."/>
        </authorList>
    </citation>
    <scope>NUCLEOTIDE SEQUENCE</scope>
    <source>
        <strain evidence="2">J41TS4</strain>
    </source>
</reference>
<sequence length="47" mass="5564">MDELDPVVSIDDVAEYFKVSRSTIFKALKSGKLKSYKFGRRRRIKRE</sequence>
<accession>A0A919Y1Y4</accession>
<evidence type="ECO:0000313" key="2">
    <source>
        <dbReference type="EMBL" id="GIO43157.1"/>
    </source>
</evidence>
<keyword evidence="3" id="KW-1185">Reference proteome</keyword>
<dbReference type="InterPro" id="IPR041657">
    <property type="entry name" value="HTH_17"/>
</dbReference>
<evidence type="ECO:0000313" key="3">
    <source>
        <dbReference type="Proteomes" id="UP000678895"/>
    </source>
</evidence>
<dbReference type="Pfam" id="PF12728">
    <property type="entry name" value="HTH_17"/>
    <property type="match status" value="1"/>
</dbReference>
<comment type="caution">
    <text evidence="2">The sequence shown here is derived from an EMBL/GenBank/DDBJ whole genome shotgun (WGS) entry which is preliminary data.</text>
</comment>
<dbReference type="EMBL" id="BORS01000009">
    <property type="protein sequence ID" value="GIO43157.1"/>
    <property type="molecule type" value="Genomic_DNA"/>
</dbReference>
<gene>
    <name evidence="2" type="ORF">J41TS4_29150</name>
</gene>
<organism evidence="2 3">
    <name type="scientific">Paenibacillus apis</name>
    <dbReference type="NCBI Taxonomy" id="1792174"/>
    <lineage>
        <taxon>Bacteria</taxon>
        <taxon>Bacillati</taxon>
        <taxon>Bacillota</taxon>
        <taxon>Bacilli</taxon>
        <taxon>Bacillales</taxon>
        <taxon>Paenibacillaceae</taxon>
        <taxon>Paenibacillus</taxon>
    </lineage>
</organism>
<dbReference type="Proteomes" id="UP000678895">
    <property type="component" value="Unassembled WGS sequence"/>
</dbReference>
<evidence type="ECO:0000259" key="1">
    <source>
        <dbReference type="Pfam" id="PF12728"/>
    </source>
</evidence>
<dbReference type="InterPro" id="IPR009061">
    <property type="entry name" value="DNA-bd_dom_put_sf"/>
</dbReference>
<dbReference type="NCBIfam" id="TIGR01764">
    <property type="entry name" value="excise"/>
    <property type="match status" value="1"/>
</dbReference>
<dbReference type="InterPro" id="IPR010093">
    <property type="entry name" value="SinI_DNA-bd"/>
</dbReference>
<proteinExistence type="predicted"/>
<dbReference type="AlphaFoldDB" id="A0A919Y1Y4"/>
<dbReference type="GO" id="GO:0003677">
    <property type="term" value="F:DNA binding"/>
    <property type="evidence" value="ECO:0007669"/>
    <property type="project" value="InterPro"/>
</dbReference>
<feature type="domain" description="Helix-turn-helix" evidence="1">
    <location>
        <begin position="8"/>
        <end position="47"/>
    </location>
</feature>
<dbReference type="SUPFAM" id="SSF46955">
    <property type="entry name" value="Putative DNA-binding domain"/>
    <property type="match status" value="1"/>
</dbReference>